<evidence type="ECO:0000313" key="85">
    <source>
        <dbReference type="Proteomes" id="UP000843775"/>
    </source>
</evidence>
<dbReference type="EMBL" id="DAAJZA010000006">
    <property type="protein sequence ID" value="HAC1755369.1"/>
    <property type="molecule type" value="Genomic_DNA"/>
</dbReference>
<evidence type="ECO:0000313" key="36">
    <source>
        <dbReference type="EMBL" id="EDN9837116.1"/>
    </source>
</evidence>
<dbReference type="Proteomes" id="UP000379076">
    <property type="component" value="Unassembled WGS sequence"/>
</dbReference>
<dbReference type="Proteomes" id="UP000403352">
    <property type="component" value="Unassembled WGS sequence"/>
</dbReference>
<dbReference type="EMBL" id="AALGDA010000032">
    <property type="protein sequence ID" value="ECY9783364.1"/>
    <property type="molecule type" value="Genomic_DNA"/>
</dbReference>
<dbReference type="EMBL" id="AAASLB010000004">
    <property type="protein sequence ID" value="EAE4942135.1"/>
    <property type="molecule type" value="Genomic_DNA"/>
</dbReference>
<feature type="binding site" evidence="2">
    <location>
        <position position="102"/>
    </location>
    <ligand>
        <name>Zn(2+)</name>
        <dbReference type="ChEBI" id="CHEBI:29105"/>
        <label>2</label>
    </ligand>
</feature>
<evidence type="ECO:0000313" key="62">
    <source>
        <dbReference type="Proteomes" id="UP000398321"/>
    </source>
</evidence>
<dbReference type="Proteomes" id="UP000841146">
    <property type="component" value="Unassembled WGS sequence"/>
</dbReference>
<reference evidence="38" key="9">
    <citation type="submission" date="2020-01" db="EMBL/GenBank/DDBJ databases">
        <authorList>
            <consortium name="NCBI Pathogen Detection Project"/>
        </authorList>
    </citation>
    <scope>NUCLEOTIDE SEQUENCE</scope>
    <source>
        <strain evidence="43">2017-325981-023-01</strain>
        <strain evidence="39">CFIAFB20100120</strain>
        <strain evidence="38">CFIAFB20130012</strain>
        <strain evidence="41">CFIAFB20170037</strain>
        <strain evidence="40">CFIAFB20170045</strain>
        <strain evidence="42">DMG1500109</strain>
    </source>
</reference>
<evidence type="ECO:0000313" key="25">
    <source>
        <dbReference type="EMBL" id="EAH2282021.1"/>
    </source>
</evidence>
<dbReference type="EMBL" id="AAAJKI010000037">
    <property type="protein sequence ID" value="EAC6549158.1"/>
    <property type="molecule type" value="Genomic_DNA"/>
</dbReference>
<evidence type="ECO:0000313" key="60">
    <source>
        <dbReference type="Proteomes" id="UP000379076"/>
    </source>
</evidence>
<evidence type="ECO:0000313" key="69">
    <source>
        <dbReference type="Proteomes" id="UP000478682"/>
    </source>
</evidence>
<evidence type="ECO:0000313" key="45">
    <source>
        <dbReference type="EMBL" id="OET50108.1"/>
    </source>
</evidence>
<dbReference type="EMBL" id="AABDGJ010000015">
    <property type="protein sequence ID" value="EAG6991840.1"/>
    <property type="molecule type" value="Genomic_DNA"/>
</dbReference>
<dbReference type="Proteomes" id="UP000549379">
    <property type="component" value="Unassembled WGS sequence"/>
</dbReference>
<dbReference type="Proteomes" id="UP000365297">
    <property type="component" value="Unassembled WGS sequence"/>
</dbReference>
<dbReference type="Proteomes" id="UP000350032">
    <property type="component" value="Unassembled WGS sequence"/>
</dbReference>
<sequence>MLVNMKQLLEVAKENKFAVGAFNVADSNFLRVVVEEAEKNNAPAIIAVHPTELDFTKDDFFQYVLARIKNSPVPFVLHLDHGDNMGDVMRAVRCGFSSVMIDGSLLPFEENIRVTKEVVDVCHKLGVSVEGELGTIGKTGNSIEGGVSEIIYTKPEEAEEYISRTGVDTLAVAIGTAHGIYPKDKEPKLRLDILKEIKDLVNIPLVLHGGSANPDAEIAAAVEIGIQKVNISSDYKYAFYKKCREILSTTELWDANAIYPDCIDAAKEVVKYKMELFESIGQVEKYQQAKTTAWRSELI</sequence>
<dbReference type="EMBL" id="AAIAJJ010000003">
    <property type="protein sequence ID" value="ECC1556607.1"/>
    <property type="molecule type" value="Genomic_DNA"/>
</dbReference>
<evidence type="ECO:0000256" key="1">
    <source>
        <dbReference type="PIRSR" id="PIRSR001359-1"/>
    </source>
</evidence>
<dbReference type="Proteomes" id="UP000389283">
    <property type="component" value="Unassembled WGS sequence"/>
</dbReference>
<evidence type="ECO:0000313" key="21">
    <source>
        <dbReference type="EMBL" id="EAG4461848.1"/>
    </source>
</evidence>
<comment type="cofactor">
    <cofactor evidence="2">
        <name>Zn(2+)</name>
        <dbReference type="ChEBI" id="CHEBI:29105"/>
    </cofactor>
    <text evidence="2">Binds 2 Zn(2+) ions per subunit. One is catalytic and the other provides a structural contribution.</text>
</comment>
<dbReference type="EMBL" id="AACJYH010000008">
    <property type="protein sequence ID" value="EAK8898137.1"/>
    <property type="molecule type" value="Genomic_DNA"/>
</dbReference>
<name>A0A2Z5BXY0_LISMN</name>
<dbReference type="EMBL" id="AALEDS010000005">
    <property type="protein sequence ID" value="ECY6544128.1"/>
    <property type="molecule type" value="Genomic_DNA"/>
</dbReference>
<dbReference type="NCBIfam" id="NF006042">
    <property type="entry name" value="PRK08185.1"/>
    <property type="match status" value="1"/>
</dbReference>
<evidence type="ECO:0000313" key="86">
    <source>
        <dbReference type="Proteomes" id="UP000844415"/>
    </source>
</evidence>
<evidence type="ECO:0000313" key="11">
    <source>
        <dbReference type="EMBL" id="EAE1338066.1"/>
    </source>
</evidence>
<evidence type="ECO:0000313" key="40">
    <source>
        <dbReference type="EMBL" id="HAC0013678.1"/>
    </source>
</evidence>
<dbReference type="PIRSF" id="PIRSF001359">
    <property type="entry name" value="F_bP_aldolase_II"/>
    <property type="match status" value="1"/>
</dbReference>
<evidence type="ECO:0000313" key="65">
    <source>
        <dbReference type="Proteomes" id="UP000423131"/>
    </source>
</evidence>
<dbReference type="Proteomes" id="UP000546397">
    <property type="component" value="Unassembled WGS sequence"/>
</dbReference>
<dbReference type="EMBL" id="AAHZFY010000010">
    <property type="protein sequence ID" value="ECB9513309.1"/>
    <property type="molecule type" value="Genomic_DNA"/>
</dbReference>
<evidence type="ECO:0000313" key="82">
    <source>
        <dbReference type="Proteomes" id="UP000566721"/>
    </source>
</evidence>
<evidence type="ECO:0000313" key="87">
    <source>
        <dbReference type="Proteomes" id="UP000852906"/>
    </source>
</evidence>
<evidence type="ECO:0000313" key="37">
    <source>
        <dbReference type="EMBL" id="EDP8514838.1"/>
    </source>
</evidence>
<dbReference type="Proteomes" id="UP000844415">
    <property type="component" value="Unassembled WGS sequence"/>
</dbReference>
<keyword evidence="2" id="KW-0479">Metal-binding</keyword>
<dbReference type="Proteomes" id="UP000852906">
    <property type="component" value="Unassembled WGS sequence"/>
</dbReference>
<dbReference type="EMBL" id="AABBAW010000004">
    <property type="protein sequence ID" value="EAG2515292.1"/>
    <property type="molecule type" value="Genomic_DNA"/>
</dbReference>
<accession>A0A2Z5BXY0</accession>
<dbReference type="EMBL" id="DAAIHR010000008">
    <property type="protein sequence ID" value="HAB8398797.1"/>
    <property type="molecule type" value="Genomic_DNA"/>
</dbReference>
<evidence type="ECO:0000313" key="46">
    <source>
        <dbReference type="EMBL" id="RKA07677.1"/>
    </source>
</evidence>
<evidence type="ECO:0000313" key="39">
    <source>
        <dbReference type="EMBL" id="HAB8558254.1"/>
    </source>
</evidence>
<dbReference type="NCBIfam" id="TIGR00167">
    <property type="entry name" value="cbbA"/>
    <property type="match status" value="1"/>
</dbReference>
<proteinExistence type="predicted"/>
<dbReference type="EMBL" id="AAHZFN010000009">
    <property type="protein sequence ID" value="ECB9473715.1"/>
    <property type="molecule type" value="Genomic_DNA"/>
</dbReference>
<dbReference type="Proteomes" id="UP000481141">
    <property type="component" value="Unassembled WGS sequence"/>
</dbReference>
<evidence type="ECO:0000313" key="72">
    <source>
        <dbReference type="Proteomes" id="UP000489121"/>
    </source>
</evidence>
<dbReference type="EMBL" id="AAAMZD010000004">
    <property type="protein sequence ID" value="EAD3793027.1"/>
    <property type="molecule type" value="Genomic_DNA"/>
</dbReference>
<evidence type="ECO:0000313" key="42">
    <source>
        <dbReference type="EMBL" id="HAC1755369.1"/>
    </source>
</evidence>
<evidence type="ECO:0000313" key="33">
    <source>
        <dbReference type="EMBL" id="ECY6544128.1"/>
    </source>
</evidence>
<evidence type="ECO:0000313" key="68">
    <source>
        <dbReference type="Proteomes" id="UP000467347"/>
    </source>
</evidence>
<dbReference type="Proteomes" id="UP000393182">
    <property type="component" value="Unassembled WGS sequence"/>
</dbReference>
<evidence type="ECO:0000313" key="4">
    <source>
        <dbReference type="EMBL" id="EAC5551597.1"/>
    </source>
</evidence>
<evidence type="ECO:0000313" key="77">
    <source>
        <dbReference type="Proteomes" id="UP000533021"/>
    </source>
</evidence>
<dbReference type="Proteomes" id="UP000842809">
    <property type="component" value="Unassembled WGS sequence"/>
</dbReference>
<dbReference type="EMBL" id="AABBYJ010000004">
    <property type="protein sequence ID" value="EAG4331120.1"/>
    <property type="molecule type" value="Genomic_DNA"/>
</dbReference>
<evidence type="ECO:0000313" key="41">
    <source>
        <dbReference type="EMBL" id="HAC0276377.1"/>
    </source>
</evidence>
<evidence type="ECO:0000313" key="83">
    <source>
        <dbReference type="Proteomes" id="UP000840197"/>
    </source>
</evidence>
<dbReference type="Proteomes" id="UP000489121">
    <property type="component" value="Unassembled WGS sequence"/>
</dbReference>
<evidence type="ECO:0000313" key="12">
    <source>
        <dbReference type="EMBL" id="EAE2353651.1"/>
    </source>
</evidence>
<dbReference type="EMBL" id="DABJAN010000002">
    <property type="protein sequence ID" value="HAJ9592891.1"/>
    <property type="molecule type" value="Genomic_DNA"/>
</dbReference>
<dbReference type="PANTHER" id="PTHR30304">
    <property type="entry name" value="D-TAGATOSE-1,6-BISPHOSPHATE ALDOLASE"/>
    <property type="match status" value="1"/>
</dbReference>
<dbReference type="Proteomes" id="UP000339309">
    <property type="component" value="Unassembled WGS sequence"/>
</dbReference>
<dbReference type="Proteomes" id="UP000336166">
    <property type="component" value="Unassembled WGS sequence"/>
</dbReference>
<dbReference type="Proteomes" id="UP000344343">
    <property type="component" value="Unassembled WGS sequence"/>
</dbReference>
<dbReference type="Proteomes" id="UP000354255">
    <property type="component" value="Unassembled WGS sequence"/>
</dbReference>
<dbReference type="Proteomes" id="UP000530452">
    <property type="component" value="Unassembled WGS sequence"/>
</dbReference>
<dbReference type="EMBL" id="AAANYR010000002">
    <property type="protein sequence ID" value="EAD5785900.1"/>
    <property type="molecule type" value="Genomic_DNA"/>
</dbReference>
<evidence type="ECO:0000313" key="16">
    <source>
        <dbReference type="EMBL" id="EAG2087134.1"/>
    </source>
</evidence>
<evidence type="ECO:0000313" key="26">
    <source>
        <dbReference type="EMBL" id="EAH3294218.1"/>
    </source>
</evidence>
<evidence type="ECO:0000313" key="34">
    <source>
        <dbReference type="EMBL" id="ECY9783364.1"/>
    </source>
</evidence>
<evidence type="ECO:0000313" key="55">
    <source>
        <dbReference type="Proteomes" id="UP000354255"/>
    </source>
</evidence>
<dbReference type="Proteomes" id="UP000398321">
    <property type="component" value="Unassembled WGS sequence"/>
</dbReference>
<dbReference type="EMBL" id="AANDSR010000006">
    <property type="protein sequence ID" value="EDN9837116.1"/>
    <property type="molecule type" value="Genomic_DNA"/>
</dbReference>
<dbReference type="EMBL" id="AAAQQZ010000002">
    <property type="protein sequence ID" value="EAE1338066.1"/>
    <property type="molecule type" value="Genomic_DNA"/>
</dbReference>
<reference evidence="44 67" key="4">
    <citation type="submission" date="2018-04" db="EMBL/GenBank/DDBJ databases">
        <title>Genome Analysis of a Prevalent Clone of Listeria monocytogenes Sequence Type 87 in China.</title>
        <authorList>
            <person name="Wang Y."/>
        </authorList>
    </citation>
    <scope>NUCLEOTIDE SEQUENCE [LARGE SCALE GENOMIC DNA]</scope>
    <source>
        <strain evidence="44 67">ICDC_LM1523</strain>
    </source>
</reference>
<evidence type="ECO:0000313" key="81">
    <source>
        <dbReference type="Proteomes" id="UP000549379"/>
    </source>
</evidence>
<evidence type="ECO:0000313" key="3">
    <source>
        <dbReference type="EMBL" id="EAC4552369.1"/>
    </source>
</evidence>
<evidence type="ECO:0000313" key="44">
    <source>
        <dbReference type="EMBL" id="KAA9450477.1"/>
    </source>
</evidence>
<dbReference type="EMBL" id="MJTJ01000015">
    <property type="protein sequence ID" value="OET50108.1"/>
    <property type="molecule type" value="Genomic_DNA"/>
</dbReference>
<dbReference type="Proteomes" id="UP000331186">
    <property type="component" value="Unassembled WGS sequence"/>
</dbReference>
<keyword evidence="46" id="KW-0456">Lyase</keyword>
<evidence type="ECO:0000313" key="67">
    <source>
        <dbReference type="Proteomes" id="UP000460224"/>
    </source>
</evidence>
<reference evidence="50 53" key="5">
    <citation type="submission" date="2018-06" db="EMBL/GenBank/DDBJ databases">
        <authorList>
            <consortium name="GenomeTrakr: Next Generation Sequencing Network for Food Pathogen Tracability"/>
        </authorList>
    </citation>
    <scope>NUCLEOTIDE SEQUENCE [LARGE SCALE GENOMIC DNA]</scope>
    <source>
        <strain evidence="19 81">10B02965A-1</strain>
        <strain evidence="21 75">CFSAN063727</strain>
        <strain evidence="35 66">CFSAN102901</strain>
        <strain evidence="11 60">FDA00006494</strain>
        <strain evidence="4 58">FDA00007096</strain>
        <strain evidence="7 63">FDA00008584</strain>
        <strain evidence="17">FDA00011243</strain>
        <strain evidence="5 48">FDA00013332</strain>
        <strain evidence="10 52">FDA00013853</strain>
        <strain evidence="30 65">FDA00014336</strain>
        <strain evidence="32 61">FDA00014370</strain>
        <strain evidence="31 62">FDA00014392</strain>
        <strain evidence="37">FDA00015054</strain>
        <strain evidence="20 78">FDA1005580-S054-001</strain>
        <strain evidence="70">FDA1090798-S029-001</strain>
        <strain evidence="71">FDA956581-098-004</strain>
        <strain evidence="18 73">FDA960927-006-004</strain>
        <strain evidence="22 82">FLAG-38921</strain>
        <strain evidence="16 50">FLAG-54356</strain>
        <strain evidence="9 59">FSIS31901579</strain>
        <strain evidence="27 74">LS1344</strain>
        <strain evidence="36 68">OSF101448</strain>
        <strain evidence="8 53">VA-WGS-00405</strain>
    </source>
</reference>
<dbReference type="InterPro" id="IPR000771">
    <property type="entry name" value="FBA_II"/>
</dbReference>
<dbReference type="CDD" id="cd00947">
    <property type="entry name" value="TBP_aldolase_IIB"/>
    <property type="match status" value="1"/>
</dbReference>
<evidence type="ECO:0000313" key="27">
    <source>
        <dbReference type="EMBL" id="EAH4241800.1"/>
    </source>
</evidence>
<dbReference type="AlphaFoldDB" id="A0A2Z5BXY0"/>
<dbReference type="EMBL" id="AABCVX010000004">
    <property type="protein sequence ID" value="EAG6169587.1"/>
    <property type="molecule type" value="Genomic_DNA"/>
</dbReference>
<evidence type="ECO:0000313" key="73">
    <source>
        <dbReference type="Proteomes" id="UP000525850"/>
    </source>
</evidence>
<dbReference type="SUPFAM" id="SSF51569">
    <property type="entry name" value="Aldolase"/>
    <property type="match status" value="1"/>
</dbReference>
<dbReference type="EMBL" id="AABAGT010000018">
    <property type="protein sequence ID" value="EAG0867943.1"/>
    <property type="molecule type" value="Genomic_DNA"/>
</dbReference>
<evidence type="ECO:0000313" key="56">
    <source>
        <dbReference type="Proteomes" id="UP000358545"/>
    </source>
</evidence>
<evidence type="ECO:0000313" key="23">
    <source>
        <dbReference type="EMBL" id="EAG6991840.1"/>
    </source>
</evidence>
<evidence type="ECO:0000313" key="5">
    <source>
        <dbReference type="EMBL" id="EAC6549158.1"/>
    </source>
</evidence>
<evidence type="ECO:0000313" key="79">
    <source>
        <dbReference type="Proteomes" id="UP000546397"/>
    </source>
</evidence>
<feature type="binding site" evidence="2">
    <location>
        <position position="178"/>
    </location>
    <ligand>
        <name>Zn(2+)</name>
        <dbReference type="ChEBI" id="CHEBI:29105"/>
        <label>1</label>
        <note>catalytic</note>
    </ligand>
</feature>
<evidence type="ECO:0000313" key="29">
    <source>
        <dbReference type="EMBL" id="EAK9318096.1"/>
    </source>
</evidence>
<dbReference type="EMBL" id="AAALRN010000004">
    <property type="protein sequence ID" value="EAD1185329.1"/>
    <property type="molecule type" value="Genomic_DNA"/>
</dbReference>
<dbReference type="Proteomes" id="UP000345329">
    <property type="component" value="Unassembled WGS sequence"/>
</dbReference>
<dbReference type="Proteomes" id="UP000548278">
    <property type="component" value="Unassembled WGS sequence"/>
</dbReference>
<evidence type="ECO:0000313" key="8">
    <source>
        <dbReference type="EMBL" id="EAD3793027.1"/>
    </source>
</evidence>
<dbReference type="Proteomes" id="UP000467347">
    <property type="component" value="Unassembled WGS sequence"/>
</dbReference>
<dbReference type="EMBL" id="AABGUK010000002">
    <property type="protein sequence ID" value="EAH4241800.1"/>
    <property type="molecule type" value="Genomic_DNA"/>
</dbReference>
<evidence type="ECO:0000256" key="2">
    <source>
        <dbReference type="PIRSR" id="PIRSR001359-3"/>
    </source>
</evidence>
<evidence type="ECO:0000313" key="19">
    <source>
        <dbReference type="EMBL" id="EAG2998178.1"/>
    </source>
</evidence>
<evidence type="ECO:0000313" key="66">
    <source>
        <dbReference type="Proteomes" id="UP000455569"/>
    </source>
</evidence>
<dbReference type="Proteomes" id="UP000843503">
    <property type="component" value="Unassembled WGS sequence"/>
</dbReference>
<evidence type="ECO:0000313" key="57">
    <source>
        <dbReference type="Proteomes" id="UP000364988"/>
    </source>
</evidence>
<dbReference type="RefSeq" id="WP_003727868.1">
    <property type="nucleotide sequence ID" value="NC_021824.1"/>
</dbReference>
<evidence type="ECO:0000313" key="32">
    <source>
        <dbReference type="EMBL" id="ECC1556607.1"/>
    </source>
</evidence>
<dbReference type="Proteomes" id="UP000272537">
    <property type="component" value="Unassembled WGS sequence"/>
</dbReference>
<feature type="binding site" evidence="2">
    <location>
        <position position="132"/>
    </location>
    <ligand>
        <name>Zn(2+)</name>
        <dbReference type="ChEBI" id="CHEBI:29105"/>
        <label>2</label>
    </ligand>
</feature>
<reference evidence="64 80" key="8">
    <citation type="submission" date="2019-04" db="EMBL/GenBank/DDBJ databases">
        <authorList>
            <consortium name="GenomeTrakr network: Whole genome sequencing for foodborne pathogen traceback"/>
        </authorList>
    </citation>
    <scope>NUCLEOTIDE SEQUENCE [LARGE SCALE GENOMIC DNA]</scope>
    <source>
        <strain evidence="23 80">CFSAN004300</strain>
        <strain evidence="33 57">FLAG-55987</strain>
        <strain evidence="29 64">PHLUSALM00088</strain>
    </source>
</reference>
<evidence type="ECO:0000313" key="15">
    <source>
        <dbReference type="EMBL" id="EAG1894411.1"/>
    </source>
</evidence>
<dbReference type="EMBL" id="AAAIKW010000004">
    <property type="protein sequence ID" value="EAC4552369.1"/>
    <property type="molecule type" value="Genomic_DNA"/>
</dbReference>
<dbReference type="EC" id="4.1.2.40" evidence="46"/>
<dbReference type="Proteomes" id="UP000410967">
    <property type="component" value="Unassembled WGS sequence"/>
</dbReference>
<evidence type="ECO:0000313" key="54">
    <source>
        <dbReference type="Proteomes" id="UP000350032"/>
    </source>
</evidence>
<evidence type="ECO:0000313" key="20">
    <source>
        <dbReference type="EMBL" id="EAG4331120.1"/>
    </source>
</evidence>
<evidence type="ECO:0000313" key="61">
    <source>
        <dbReference type="Proteomes" id="UP000389283"/>
    </source>
</evidence>
<dbReference type="InterPro" id="IPR013785">
    <property type="entry name" value="Aldolase_TIM"/>
</dbReference>
<evidence type="ECO:0000313" key="59">
    <source>
        <dbReference type="Proteomes" id="UP000376505"/>
    </source>
</evidence>
<evidence type="ECO:0000313" key="14">
    <source>
        <dbReference type="EMBL" id="EAG0867943.1"/>
    </source>
</evidence>
<dbReference type="EMBL" id="QXLS01000004">
    <property type="protein sequence ID" value="RKA07677.1"/>
    <property type="molecule type" value="Genomic_DNA"/>
</dbReference>
<evidence type="ECO:0000313" key="7">
    <source>
        <dbReference type="EMBL" id="EAD1185329.1"/>
    </source>
</evidence>
<dbReference type="Proteomes" id="UP000540117">
    <property type="component" value="Unassembled WGS sequence"/>
</dbReference>
<dbReference type="KEGG" id="lmok:CQ02_11080"/>
<evidence type="ECO:0000313" key="58">
    <source>
        <dbReference type="Proteomes" id="UP000365297"/>
    </source>
</evidence>
<evidence type="ECO:0000313" key="74">
    <source>
        <dbReference type="Proteomes" id="UP000527632"/>
    </source>
</evidence>
<dbReference type="EMBL" id="AABEMN010000007">
    <property type="protein sequence ID" value="EAG9519450.1"/>
    <property type="molecule type" value="Genomic_DNA"/>
</dbReference>
<evidence type="ECO:0000313" key="71">
    <source>
        <dbReference type="Proteomes" id="UP000481141"/>
    </source>
</evidence>
<dbReference type="EMBL" id="DAAIJL010000015">
    <property type="protein sequence ID" value="HAB8558254.1"/>
    <property type="molecule type" value="Genomic_DNA"/>
</dbReference>
<dbReference type="PANTHER" id="PTHR30304:SF0">
    <property type="entry name" value="D-TAGATOSE-1,6-BISPHOSPHATE ALDOLASE SUBUNIT GATY-RELATED"/>
    <property type="match status" value="1"/>
</dbReference>
<evidence type="ECO:0000313" key="24">
    <source>
        <dbReference type="EMBL" id="EAG9519450.1"/>
    </source>
</evidence>
<dbReference type="EMBL" id="AAAREG010000003">
    <property type="protein sequence ID" value="EAE2353651.1"/>
    <property type="molecule type" value="Genomic_DNA"/>
</dbReference>
<dbReference type="InterPro" id="IPR050246">
    <property type="entry name" value="Class_II_FBP_aldolase"/>
</dbReference>
<evidence type="ECO:0000313" key="30">
    <source>
        <dbReference type="EMBL" id="ECB9473715.1"/>
    </source>
</evidence>
<gene>
    <name evidence="46" type="primary">gaty_2</name>
    <name evidence="14" type="ORF">A8L61_11700</name>
    <name evidence="23" type="ORF">AB917_14695</name>
    <name evidence="3" type="ORF">ABZ57_07740</name>
    <name evidence="45" type="ORF">AJL21_07890</name>
    <name evidence="11" type="ORF">ART25_03955</name>
    <name evidence="4" type="ORF">ARY78_14290</name>
    <name evidence="18" type="ORF">B1N52_08995</name>
    <name evidence="17" type="ORF">B1S26_05170</name>
    <name evidence="19" type="ORF">B5K54_12865</name>
    <name evidence="15" type="ORF">BB997_12385</name>
    <name evidence="16" type="ORF">BCZ21_07685</name>
    <name evidence="21" type="ORF">CA369_06100</name>
    <name evidence="20" type="ORF">CAV64_07655</name>
    <name evidence="25" type="ORF">D4920_08045</name>
    <name evidence="24" type="ORF">D4B11_06675</name>
    <name evidence="26" type="ORF">D5N24_07390</name>
    <name evidence="28" type="ORF">D7104_10585</name>
    <name evidence="44" type="ORF">DCK61_07100</name>
    <name evidence="22" type="ORF">DCT16_09355</name>
    <name evidence="5" type="ORF">DU018_12420</name>
    <name evidence="46" type="ORF">DYZ80_02046</name>
    <name evidence="13" type="ORF">E1W56_08815</name>
    <name evidence="27" type="ORF">E5F58_07255</name>
    <name evidence="10" type="ORF">EX365_04915</name>
    <name evidence="9" type="ORF">EXZ73_10770</name>
    <name evidence="33" type="ORF">F6436_07300</name>
    <name evidence="34" type="ORF">F6515_10255</name>
    <name evidence="29" type="ORF">FA835_13420</name>
    <name evidence="31" type="ORF">FLQ97_06140</name>
    <name evidence="30" type="ORF">FLR03_08520</name>
    <name evidence="32" type="ORF">FNX40_07275</name>
    <name evidence="37" type="ORF">G3O21_002276</name>
    <name evidence="42" type="ORF">GI949_10360</name>
    <name evidence="36" type="ORF">GJW51_10635</name>
    <name evidence="35" type="ORF">GQG13_09700</name>
    <name evidence="38" type="ORF">GYR60_09735</name>
    <name evidence="39" type="ORF">GYS09_13255</name>
    <name evidence="40" type="ORF">GYX23_11815</name>
    <name evidence="41" type="ORF">GYY14_13495</name>
    <name evidence="43" type="ORF">HQN34_001083</name>
    <name evidence="6" type="ORF">KV70_09685</name>
    <name evidence="7" type="ORF">QD52_09635</name>
    <name evidence="8" type="ORF">UI29_09655</name>
    <name evidence="12" type="ORF">Y261_04740</name>
</gene>
<evidence type="ECO:0000313" key="22">
    <source>
        <dbReference type="EMBL" id="EAG6169587.1"/>
    </source>
</evidence>
<reference evidence="49 51" key="6">
    <citation type="submission" date="2018-06" db="EMBL/GenBank/DDBJ databases">
        <authorList>
            <consortium name="PulseNet: The National Subtyping Network for Foodborne Disease Surveillance"/>
            <person name="Tarr C.L."/>
            <person name="Trees E."/>
            <person name="Katz L.S."/>
            <person name="Carleton-Romer H.A."/>
            <person name="Stroika S."/>
            <person name="Kucerova Z."/>
            <person name="Roache K.F."/>
            <person name="Sabol A.L."/>
            <person name="Besser J."/>
            <person name="Gerner-Smidt P."/>
        </authorList>
    </citation>
    <scope>NUCLEOTIDE SEQUENCE [LARGE SCALE GENOMIC DNA]</scope>
    <source>
        <strain evidence="3 51">2015L-6227</strain>
        <strain evidence="12 49">PNUSAL000134</strain>
        <strain evidence="6 55">PNUSAL000910</strain>
        <strain evidence="14 56">PNUSAL002180</strain>
        <strain evidence="15 69">PNUSAL002298</strain>
        <strain evidence="28 54">PNUSAL004402</strain>
        <strain evidence="34 72">PNUSAL005692</strain>
    </source>
</reference>
<dbReference type="Proteomes" id="UP000843775">
    <property type="component" value="Unassembled WGS sequence"/>
</dbReference>
<evidence type="ECO:0000313" key="6">
    <source>
        <dbReference type="EMBL" id="EAC9040474.1"/>
    </source>
</evidence>
<evidence type="ECO:0000313" key="47">
    <source>
        <dbReference type="Proteomes" id="UP000272537"/>
    </source>
</evidence>
<organism evidence="22 82">
    <name type="scientific">Listeria monocytogenes</name>
    <dbReference type="NCBI Taxonomy" id="1639"/>
    <lineage>
        <taxon>Bacteria</taxon>
        <taxon>Bacillati</taxon>
        <taxon>Bacillota</taxon>
        <taxon>Bacilli</taxon>
        <taxon>Bacillales</taxon>
        <taxon>Listeriaceae</taxon>
        <taxon>Listeria</taxon>
    </lineage>
</organism>
<evidence type="ECO:0000313" key="75">
    <source>
        <dbReference type="Proteomes" id="UP000528151"/>
    </source>
</evidence>
<evidence type="ECO:0000313" key="51">
    <source>
        <dbReference type="Proteomes" id="UP000339309"/>
    </source>
</evidence>
<evidence type="ECO:0000313" key="9">
    <source>
        <dbReference type="EMBL" id="EAD5774771.1"/>
    </source>
</evidence>
<feature type="binding site" evidence="2">
    <location>
        <position position="208"/>
    </location>
    <ligand>
        <name>Zn(2+)</name>
        <dbReference type="ChEBI" id="CHEBI:29105"/>
        <label>1</label>
        <note>catalytic</note>
    </ligand>
</feature>
<evidence type="ECO:0000313" key="76">
    <source>
        <dbReference type="Proteomes" id="UP000530452"/>
    </source>
</evidence>
<dbReference type="EMBL" id="AABBHO010000046">
    <property type="protein sequence ID" value="EAG2998178.1"/>
    <property type="molecule type" value="Genomic_DNA"/>
</dbReference>
<dbReference type="EMBL" id="AABAYG010000002">
    <property type="protein sequence ID" value="EAG2244790.1"/>
    <property type="molecule type" value="Genomic_DNA"/>
</dbReference>
<dbReference type="Proteomes" id="UP000455569">
    <property type="component" value="Unassembled WGS sequence"/>
</dbReference>
<dbReference type="EMBL" id="DAAJFY010000012">
    <property type="protein sequence ID" value="HAC0276377.1"/>
    <property type="molecule type" value="Genomic_DNA"/>
</dbReference>
<evidence type="ECO:0000313" key="49">
    <source>
        <dbReference type="Proteomes" id="UP000336166"/>
    </source>
</evidence>
<evidence type="ECO:0000313" key="43">
    <source>
        <dbReference type="EMBL" id="HAJ9592891.1"/>
    </source>
</evidence>
<feature type="active site" description="Proton donor" evidence="1">
    <location>
        <position position="80"/>
    </location>
</feature>
<evidence type="ECO:0000313" key="52">
    <source>
        <dbReference type="Proteomes" id="UP000344343"/>
    </source>
</evidence>
<dbReference type="Gene3D" id="3.20.20.70">
    <property type="entry name" value="Aldolase class I"/>
    <property type="match status" value="1"/>
</dbReference>
<dbReference type="EMBL" id="AABAWE010000003">
    <property type="protein sequence ID" value="EAG2087134.1"/>
    <property type="molecule type" value="Genomic_DNA"/>
</dbReference>
<dbReference type="Proteomes" id="UP000460224">
    <property type="component" value="Unassembled WGS sequence"/>
</dbReference>
<dbReference type="EMBL" id="AACKDQ010000037">
    <property type="protein sequence ID" value="EAK9318096.1"/>
    <property type="molecule type" value="Genomic_DNA"/>
</dbReference>
<dbReference type="Proteomes" id="UP000337746">
    <property type="component" value="Unassembled WGS sequence"/>
</dbReference>
<dbReference type="EMBL" id="AANCRK010000004">
    <property type="protein sequence ID" value="EDN7715395.1"/>
    <property type="molecule type" value="Genomic_DNA"/>
</dbReference>
<feature type="binding site" evidence="2">
    <location>
        <position position="81"/>
    </location>
    <ligand>
        <name>Zn(2+)</name>
        <dbReference type="ChEBI" id="CHEBI:29105"/>
        <label>1</label>
        <note>catalytic</note>
    </ligand>
</feature>
<dbReference type="Proteomes" id="UP000358545">
    <property type="component" value="Unassembled WGS sequence"/>
</dbReference>
<dbReference type="EMBL" id="QDAY01000002">
    <property type="protein sequence ID" value="KAA9450477.1"/>
    <property type="molecule type" value="Genomic_DNA"/>
</dbReference>
<protein>
    <submittedName>
        <fullName evidence="46">D-tagatose-1,6-bisphosphate aldolase subunit GatY</fullName>
        <ecNumber evidence="46">4.1.2.40</ecNumber>
    </submittedName>
    <submittedName>
        <fullName evidence="22">Ketose-bisphosphate aldolase</fullName>
    </submittedName>
</protein>
<dbReference type="GO" id="GO:0008270">
    <property type="term" value="F:zinc ion binding"/>
    <property type="evidence" value="ECO:0007669"/>
    <property type="project" value="InterPro"/>
</dbReference>
<reference evidence="76 77" key="7">
    <citation type="submission" date="2019-04" db="EMBL/GenBank/DDBJ databases">
        <authorList>
            <person name="Ashton P.M."/>
            <person name="Dallman T."/>
            <person name="Nair S."/>
            <person name="De Pinna E."/>
            <person name="Peters T."/>
            <person name="Grant K."/>
        </authorList>
    </citation>
    <scope>NUCLEOTIDE SEQUENCE [LARGE SCALE GENOMIC DNA]</scope>
    <source>
        <strain evidence="25 77">282333</strain>
        <strain evidence="26 76">282352</strain>
        <strain evidence="24 79">289003</strain>
        <strain evidence="13">RL15000286</strain>
    </source>
</reference>
<evidence type="ECO:0000313" key="64">
    <source>
        <dbReference type="Proteomes" id="UP000410967"/>
    </source>
</evidence>
<dbReference type="GO" id="GO:0005975">
    <property type="term" value="P:carbohydrate metabolic process"/>
    <property type="evidence" value="ECO:0007669"/>
    <property type="project" value="InterPro"/>
</dbReference>
<keyword evidence="2" id="KW-0862">Zinc</keyword>
<evidence type="ECO:0000313" key="38">
    <source>
        <dbReference type="EMBL" id="HAB8398797.1"/>
    </source>
</evidence>
<evidence type="ECO:0000313" key="53">
    <source>
        <dbReference type="Proteomes" id="UP000345329"/>
    </source>
</evidence>
<dbReference type="EMBL" id="AABGHY010000004">
    <property type="protein sequence ID" value="EAH3294218.1"/>
    <property type="molecule type" value="Genomic_DNA"/>
</dbReference>
<dbReference type="EMBL" id="AAANYN010000016">
    <property type="protein sequence ID" value="EAD5774771.1"/>
    <property type="molecule type" value="Genomic_DNA"/>
</dbReference>
<reference evidence="46 47" key="2">
    <citation type="journal article" date="2018" name="BMC Genomics">
        <title>Genes significantly associated with lineage II food isolates of Listeria monocytogenes.</title>
        <authorList>
            <person name="Pirone-Davies C."/>
            <person name="Chen Y."/>
            <person name="Pightling A."/>
            <person name="Ryan G."/>
            <person name="Wang Y."/>
            <person name="Yao K."/>
            <person name="Hoffmann M."/>
            <person name="Allard M.W."/>
        </authorList>
    </citation>
    <scope>NUCLEOTIDE SEQUENCE [LARGE SCALE GENOMIC DNA]</scope>
    <source>
        <strain evidence="46 47">PNUSAL000550</strain>
    </source>
</reference>
<reference evidence="83 84" key="3">
    <citation type="journal article" date="2018" name="Genome Biol.">
        <title>SKESA: strategic k-mer extension for scrupulous assemblies.</title>
        <authorList>
            <person name="Souvorov A."/>
            <person name="Agarwala R."/>
            <person name="Lipman D.J."/>
        </authorList>
    </citation>
    <scope>NUCLEOTIDE SEQUENCE [LARGE SCALE GENOMIC DNA]</scope>
    <source>
        <strain evidence="43">2017-325981-023-01</strain>
        <strain evidence="39 86">CFIAFB20100120</strain>
        <strain evidence="38 83">CFIAFB20130012</strain>
        <strain evidence="41">CFIAFB20170037</strain>
        <strain evidence="40 84">CFIAFB20170045</strain>
        <strain evidence="42 85">DMG1500109</strain>
    </source>
</reference>
<dbReference type="Proteomes" id="UP000423131">
    <property type="component" value="Unassembled WGS sequence"/>
</dbReference>
<dbReference type="OMA" id="TCYSAIR"/>
<dbReference type="Proteomes" id="UP000478704">
    <property type="component" value="Unassembled WGS sequence"/>
</dbReference>
<dbReference type="EMBL" id="AANPAU010000008">
    <property type="protein sequence ID" value="EDP8514838.1"/>
    <property type="molecule type" value="Genomic_DNA"/>
</dbReference>
<evidence type="ECO:0000313" key="13">
    <source>
        <dbReference type="EMBL" id="EAE4942135.1"/>
    </source>
</evidence>
<dbReference type="Proteomes" id="UP000840197">
    <property type="component" value="Unassembled WGS sequence"/>
</dbReference>
<evidence type="ECO:0000313" key="50">
    <source>
        <dbReference type="Proteomes" id="UP000337746"/>
    </source>
</evidence>
<dbReference type="Proteomes" id="UP000528151">
    <property type="component" value="Unassembled WGS sequence"/>
</dbReference>
<evidence type="ECO:0000313" key="10">
    <source>
        <dbReference type="EMBL" id="EAD5785900.1"/>
    </source>
</evidence>
<evidence type="ECO:0000313" key="35">
    <source>
        <dbReference type="EMBL" id="EDN7715395.1"/>
    </source>
</evidence>
<dbReference type="EMBL" id="AABATR010000007">
    <property type="protein sequence ID" value="EAG1894411.1"/>
    <property type="molecule type" value="Genomic_DNA"/>
</dbReference>
<evidence type="ECO:0000313" key="84">
    <source>
        <dbReference type="Proteomes" id="UP000841146"/>
    </source>
</evidence>
<dbReference type="Proteomes" id="UP000364988">
    <property type="component" value="Unassembled WGS sequence"/>
</dbReference>
<dbReference type="Proteomes" id="UP000533021">
    <property type="component" value="Unassembled WGS sequence"/>
</dbReference>
<dbReference type="Pfam" id="PF01116">
    <property type="entry name" value="F_bP_aldolase"/>
    <property type="match status" value="1"/>
</dbReference>
<evidence type="ECO:0000313" key="63">
    <source>
        <dbReference type="Proteomes" id="UP000403352"/>
    </source>
</evidence>
<dbReference type="Proteomes" id="UP000527632">
    <property type="component" value="Unassembled WGS sequence"/>
</dbReference>
<evidence type="ECO:0000313" key="17">
    <source>
        <dbReference type="EMBL" id="EAG2244790.1"/>
    </source>
</evidence>
<evidence type="ECO:0000313" key="28">
    <source>
        <dbReference type="EMBL" id="EAK8898137.1"/>
    </source>
</evidence>
<reference evidence="45 87" key="1">
    <citation type="submission" date="2016-09" db="EMBL/GenBank/DDBJ databases">
        <title>100K Listeria isolates.</title>
        <authorList>
            <person name="Chen P."/>
            <person name="Weimer B.C."/>
            <person name="Kong N."/>
            <person name="Huang B."/>
        </authorList>
    </citation>
    <scope>NUCLEOTIDE SEQUENCE [LARGE SCALE GENOMIC DNA]</scope>
    <source>
        <strain evidence="45 87">BCW_2383</strain>
    </source>
</reference>
<comment type="caution">
    <text evidence="22">The sequence shown here is derived from an EMBL/GenBank/DDBJ whole genome shotgun (WGS) entry which is preliminary data.</text>
</comment>
<dbReference type="Proteomes" id="UP000478682">
    <property type="component" value="Unassembled WGS sequence"/>
</dbReference>
<dbReference type="Proteomes" id="UP000566721">
    <property type="component" value="Unassembled WGS sequence"/>
</dbReference>
<dbReference type="EMBL" id="AAAKQF010000006">
    <property type="protein sequence ID" value="EAC9040474.1"/>
    <property type="molecule type" value="Genomic_DNA"/>
</dbReference>
<dbReference type="EMBL" id="DAAJCS010000008">
    <property type="protein sequence ID" value="HAC0013678.1"/>
    <property type="molecule type" value="Genomic_DNA"/>
</dbReference>
<evidence type="ECO:0000313" key="78">
    <source>
        <dbReference type="Proteomes" id="UP000540117"/>
    </source>
</evidence>
<evidence type="ECO:0000313" key="80">
    <source>
        <dbReference type="Proteomes" id="UP000548278"/>
    </source>
</evidence>
<dbReference type="GO" id="GO:0009025">
    <property type="term" value="F:tagatose-bisphosphate aldolase activity"/>
    <property type="evidence" value="ECO:0007669"/>
    <property type="project" value="UniProtKB-EC"/>
</dbReference>
<dbReference type="Proteomes" id="UP000525850">
    <property type="component" value="Unassembled WGS sequence"/>
</dbReference>
<dbReference type="EMBL" id="AABFVG010000004">
    <property type="protein sequence ID" value="EAH2282021.1"/>
    <property type="molecule type" value="Genomic_DNA"/>
</dbReference>
<evidence type="ECO:0000313" key="31">
    <source>
        <dbReference type="EMBL" id="ECB9513309.1"/>
    </source>
</evidence>
<evidence type="ECO:0000313" key="48">
    <source>
        <dbReference type="Proteomes" id="UP000331186"/>
    </source>
</evidence>
<evidence type="ECO:0000313" key="18">
    <source>
        <dbReference type="EMBL" id="EAG2515292.1"/>
    </source>
</evidence>
<dbReference type="EMBL" id="AABBZO010000005">
    <property type="protein sequence ID" value="EAG4461848.1"/>
    <property type="molecule type" value="Genomic_DNA"/>
</dbReference>
<evidence type="ECO:0000313" key="70">
    <source>
        <dbReference type="Proteomes" id="UP000478704"/>
    </source>
</evidence>
<dbReference type="EMBL" id="AAAIXK010000009">
    <property type="protein sequence ID" value="EAC5551597.1"/>
    <property type="molecule type" value="Genomic_DNA"/>
</dbReference>
<dbReference type="Proteomes" id="UP000376505">
    <property type="component" value="Unassembled WGS sequence"/>
</dbReference>